<dbReference type="PROSITE" id="PS50164">
    <property type="entry name" value="GIY_YIG"/>
    <property type="match status" value="1"/>
</dbReference>
<feature type="domain" description="GIY-YIG" evidence="2">
    <location>
        <begin position="1"/>
        <end position="75"/>
    </location>
</feature>
<gene>
    <name evidence="3" type="ORF">EDD42_2652</name>
</gene>
<reference evidence="3 4" key="1">
    <citation type="submission" date="2018-11" db="EMBL/GenBank/DDBJ databases">
        <title>Sequencing the genomes of 1000 actinobacteria strains.</title>
        <authorList>
            <person name="Klenk H.-P."/>
        </authorList>
    </citation>
    <scope>NUCLEOTIDE SEQUENCE [LARGE SCALE GENOMIC DNA]</scope>
    <source>
        <strain evidence="3 4">DSM 14012</strain>
    </source>
</reference>
<dbReference type="RefSeq" id="WP_085512296.1">
    <property type="nucleotide sequence ID" value="NZ_FXAP01000004.1"/>
</dbReference>
<keyword evidence="3" id="KW-0255">Endonuclease</keyword>
<dbReference type="GO" id="GO:0004519">
    <property type="term" value="F:endonuclease activity"/>
    <property type="evidence" value="ECO:0007669"/>
    <property type="project" value="UniProtKB-KW"/>
</dbReference>
<comment type="similarity">
    <text evidence="1">Belongs to the UPF0213 family.</text>
</comment>
<proteinExistence type="inferred from homology"/>
<dbReference type="InterPro" id="IPR000305">
    <property type="entry name" value="GIY-YIG_endonuc"/>
</dbReference>
<evidence type="ECO:0000313" key="4">
    <source>
        <dbReference type="Proteomes" id="UP000266915"/>
    </source>
</evidence>
<comment type="caution">
    <text evidence="3">The sequence shown here is derived from an EMBL/GenBank/DDBJ whole genome shotgun (WGS) entry which is preliminary data.</text>
</comment>
<sequence>MPHVYILKCADGSFYTGSTIDLARRIAEHMDGLGATYTRERLPVTLVWSAEYDRVDDAFFIEKRLQGWSRAKKQAVIDGRFDDLPRLSCSRITAWRDPEPGTDPVAGP</sequence>
<keyword evidence="3" id="KW-0378">Hydrolase</keyword>
<dbReference type="SUPFAM" id="SSF82771">
    <property type="entry name" value="GIY-YIG endonuclease"/>
    <property type="match status" value="1"/>
</dbReference>
<evidence type="ECO:0000256" key="1">
    <source>
        <dbReference type="ARBA" id="ARBA00007435"/>
    </source>
</evidence>
<protein>
    <submittedName>
        <fullName evidence="3">Putative endonuclease</fullName>
    </submittedName>
</protein>
<keyword evidence="4" id="KW-1185">Reference proteome</keyword>
<accession>A0A3N2C4W7</accession>
<dbReference type="EMBL" id="RKHL01000001">
    <property type="protein sequence ID" value="ROR82561.1"/>
    <property type="molecule type" value="Genomic_DNA"/>
</dbReference>
<dbReference type="InterPro" id="IPR035901">
    <property type="entry name" value="GIY-YIG_endonuc_sf"/>
</dbReference>
<evidence type="ECO:0000259" key="2">
    <source>
        <dbReference type="PROSITE" id="PS50164"/>
    </source>
</evidence>
<evidence type="ECO:0000313" key="3">
    <source>
        <dbReference type="EMBL" id="ROR82561.1"/>
    </source>
</evidence>
<dbReference type="CDD" id="cd10456">
    <property type="entry name" value="GIY-YIG_UPF0213"/>
    <property type="match status" value="1"/>
</dbReference>
<dbReference type="Proteomes" id="UP000266915">
    <property type="component" value="Unassembled WGS sequence"/>
</dbReference>
<keyword evidence="3" id="KW-0540">Nuclease</keyword>
<dbReference type="AlphaFoldDB" id="A0A3N2C4W7"/>
<dbReference type="InterPro" id="IPR050190">
    <property type="entry name" value="UPF0213_domain"/>
</dbReference>
<dbReference type="Pfam" id="PF01541">
    <property type="entry name" value="GIY-YIG"/>
    <property type="match status" value="1"/>
</dbReference>
<dbReference type="PANTHER" id="PTHR34477:SF1">
    <property type="entry name" value="UPF0213 PROTEIN YHBQ"/>
    <property type="match status" value="1"/>
</dbReference>
<dbReference type="Gene3D" id="3.40.1440.10">
    <property type="entry name" value="GIY-YIG endonuclease"/>
    <property type="match status" value="1"/>
</dbReference>
<organism evidence="3 4">
    <name type="scientific">Plantibacter flavus</name>
    <dbReference type="NCBI Taxonomy" id="150123"/>
    <lineage>
        <taxon>Bacteria</taxon>
        <taxon>Bacillati</taxon>
        <taxon>Actinomycetota</taxon>
        <taxon>Actinomycetes</taxon>
        <taxon>Micrococcales</taxon>
        <taxon>Microbacteriaceae</taxon>
        <taxon>Plantibacter</taxon>
    </lineage>
</organism>
<name>A0A3N2C4W7_9MICO</name>
<dbReference type="PANTHER" id="PTHR34477">
    <property type="entry name" value="UPF0213 PROTEIN YHBQ"/>
    <property type="match status" value="1"/>
</dbReference>